<dbReference type="PANTHER" id="PTHR33222">
    <property type="match status" value="1"/>
</dbReference>
<feature type="transmembrane region" description="Helical" evidence="2">
    <location>
        <begin position="76"/>
        <end position="96"/>
    </location>
</feature>
<evidence type="ECO:0000313" key="4">
    <source>
        <dbReference type="EMBL" id="MED6146751.1"/>
    </source>
</evidence>
<accession>A0ABU6TDG1</accession>
<dbReference type="Proteomes" id="UP001341840">
    <property type="component" value="Unassembled WGS sequence"/>
</dbReference>
<dbReference type="EMBL" id="JASCZI010090811">
    <property type="protein sequence ID" value="MED6146751.1"/>
    <property type="molecule type" value="Genomic_DNA"/>
</dbReference>
<reference evidence="4 5" key="1">
    <citation type="journal article" date="2023" name="Plants (Basel)">
        <title>Bridging the Gap: Combining Genomics and Transcriptomics Approaches to Understand Stylosanthes scabra, an Orphan Legume from the Brazilian Caatinga.</title>
        <authorList>
            <person name="Ferreira-Neto J.R.C."/>
            <person name="da Silva M.D."/>
            <person name="Binneck E."/>
            <person name="de Melo N.F."/>
            <person name="da Silva R.H."/>
            <person name="de Melo A.L.T.M."/>
            <person name="Pandolfi V."/>
            <person name="Bustamante F.O."/>
            <person name="Brasileiro-Vidal A.C."/>
            <person name="Benko-Iseppon A.M."/>
        </authorList>
    </citation>
    <scope>NUCLEOTIDE SEQUENCE [LARGE SCALE GENOMIC DNA]</scope>
    <source>
        <tissue evidence="4">Leaves</tissue>
    </source>
</reference>
<dbReference type="PANTHER" id="PTHR33222:SF3">
    <property type="entry name" value="PROTEIN CURVATURE THYLAKOID 1C, CHLOROPLASTIC"/>
    <property type="match status" value="1"/>
</dbReference>
<keyword evidence="5" id="KW-1185">Reference proteome</keyword>
<proteinExistence type="predicted"/>
<evidence type="ECO:0000256" key="1">
    <source>
        <dbReference type="ARBA" id="ARBA00004141"/>
    </source>
</evidence>
<name>A0ABU6TDG1_9FABA</name>
<organism evidence="4 5">
    <name type="scientific">Stylosanthes scabra</name>
    <dbReference type="NCBI Taxonomy" id="79078"/>
    <lineage>
        <taxon>Eukaryota</taxon>
        <taxon>Viridiplantae</taxon>
        <taxon>Streptophyta</taxon>
        <taxon>Embryophyta</taxon>
        <taxon>Tracheophyta</taxon>
        <taxon>Spermatophyta</taxon>
        <taxon>Magnoliopsida</taxon>
        <taxon>eudicotyledons</taxon>
        <taxon>Gunneridae</taxon>
        <taxon>Pentapetalae</taxon>
        <taxon>rosids</taxon>
        <taxon>fabids</taxon>
        <taxon>Fabales</taxon>
        <taxon>Fabaceae</taxon>
        <taxon>Papilionoideae</taxon>
        <taxon>50 kb inversion clade</taxon>
        <taxon>dalbergioids sensu lato</taxon>
        <taxon>Dalbergieae</taxon>
        <taxon>Pterocarpus clade</taxon>
        <taxon>Stylosanthes</taxon>
    </lineage>
</organism>
<comment type="subcellular location">
    <subcellularLocation>
        <location evidence="1">Membrane</location>
        <topology evidence="1">Multi-pass membrane protein</topology>
    </subcellularLocation>
</comment>
<keyword evidence="2" id="KW-0812">Transmembrane</keyword>
<evidence type="ECO:0000259" key="3">
    <source>
        <dbReference type="Pfam" id="PF14159"/>
    </source>
</evidence>
<gene>
    <name evidence="4" type="ORF">PIB30_037656</name>
</gene>
<feature type="transmembrane region" description="Helical" evidence="2">
    <location>
        <begin position="108"/>
        <end position="126"/>
    </location>
</feature>
<dbReference type="InterPro" id="IPR033344">
    <property type="entry name" value="CURT1"/>
</dbReference>
<keyword evidence="2" id="KW-1133">Transmembrane helix</keyword>
<evidence type="ECO:0000256" key="2">
    <source>
        <dbReference type="SAM" id="Phobius"/>
    </source>
</evidence>
<sequence length="148" mass="16333">MASTVVASLLPPLLLHGRKSSHAATMQSFPLSPPLFERQNHAAFVVKASGESSESSTTLTVFKTVQNVWDRPEDRLGLIGFGFSAVVAVWTSANLITAVDKLPIIPTALELIGIVFSVWFTYRYLLFKPDREELFRILNKSVSDILGQ</sequence>
<keyword evidence="2" id="KW-0472">Membrane</keyword>
<dbReference type="InterPro" id="IPR025564">
    <property type="entry name" value="CAAD_dom"/>
</dbReference>
<protein>
    <recommendedName>
        <fullName evidence="3">Cyanobacterial aminoacyl-tRNA synthetase CAAD domain-containing protein</fullName>
    </recommendedName>
</protein>
<feature type="domain" description="Cyanobacterial aminoacyl-tRNA synthetase CAAD" evidence="3">
    <location>
        <begin position="63"/>
        <end position="147"/>
    </location>
</feature>
<dbReference type="Pfam" id="PF14159">
    <property type="entry name" value="CAAD"/>
    <property type="match status" value="1"/>
</dbReference>
<evidence type="ECO:0000313" key="5">
    <source>
        <dbReference type="Proteomes" id="UP001341840"/>
    </source>
</evidence>
<comment type="caution">
    <text evidence="4">The sequence shown here is derived from an EMBL/GenBank/DDBJ whole genome shotgun (WGS) entry which is preliminary data.</text>
</comment>